<evidence type="ECO:0000256" key="3">
    <source>
        <dbReference type="ARBA" id="ARBA00022617"/>
    </source>
</evidence>
<evidence type="ECO:0000256" key="6">
    <source>
        <dbReference type="ARBA" id="ARBA00023004"/>
    </source>
</evidence>
<proteinExistence type="predicted"/>
<evidence type="ECO:0000256" key="5">
    <source>
        <dbReference type="ARBA" id="ARBA00022982"/>
    </source>
</evidence>
<dbReference type="PROSITE" id="PS51257">
    <property type="entry name" value="PROKAR_LIPOPROTEIN"/>
    <property type="match status" value="1"/>
</dbReference>
<dbReference type="Pfam" id="PF14537">
    <property type="entry name" value="Cytochrom_c3_2"/>
    <property type="match status" value="1"/>
</dbReference>
<dbReference type="AlphaFoldDB" id="A0A6L7IS11"/>
<evidence type="ECO:0000259" key="7">
    <source>
        <dbReference type="Pfam" id="PF14537"/>
    </source>
</evidence>
<keyword evidence="4" id="KW-0479">Metal-binding</keyword>
<keyword evidence="5" id="KW-0249">Electron transport</keyword>
<dbReference type="KEGG" id="egd:GS424_002010"/>
<evidence type="ECO:0000256" key="1">
    <source>
        <dbReference type="ARBA" id="ARBA00004196"/>
    </source>
</evidence>
<feature type="domain" description="Tetrahaem cytochrome" evidence="7">
    <location>
        <begin position="114"/>
        <end position="192"/>
    </location>
</feature>
<dbReference type="Proteomes" id="UP000478463">
    <property type="component" value="Chromosome"/>
</dbReference>
<gene>
    <name evidence="8" type="ORF">GS424_002010</name>
</gene>
<dbReference type="RefSeq" id="WP_160941985.1">
    <property type="nucleotide sequence ID" value="NZ_CP063310.1"/>
</dbReference>
<dbReference type="SUPFAM" id="SSF48695">
    <property type="entry name" value="Multiheme cytochromes"/>
    <property type="match status" value="1"/>
</dbReference>
<dbReference type="EMBL" id="CP063310">
    <property type="protein sequence ID" value="QOS68669.1"/>
    <property type="molecule type" value="Genomic_DNA"/>
</dbReference>
<dbReference type="Gene3D" id="1.10.1130.10">
    <property type="entry name" value="Flavocytochrome C3, Chain A"/>
    <property type="match status" value="1"/>
</dbReference>
<sequence length="203" mass="20903">MKKRVCTVAALAMTISLVAGASALGMAGCAPQESAGDAAKANASEQAGLSFTWTADAECATCHTAEGDSLTNAACEISASHGDLACASCHTDTSGLESAHAEVDMNDYQVPKKLKKTDVSKEACLSCHDQAEVAAATADLTVLTDDNGLTVNPHELPGNSEHDKLVCAKCHTMHEEATPDENAADACASCHHAGVYECHTCHS</sequence>
<evidence type="ECO:0000256" key="4">
    <source>
        <dbReference type="ARBA" id="ARBA00022723"/>
    </source>
</evidence>
<keyword evidence="3" id="KW-0349">Heme</keyword>
<dbReference type="GO" id="GO:0046872">
    <property type="term" value="F:metal ion binding"/>
    <property type="evidence" value="ECO:0007669"/>
    <property type="project" value="UniProtKB-KW"/>
</dbReference>
<dbReference type="GO" id="GO:0030313">
    <property type="term" value="C:cell envelope"/>
    <property type="evidence" value="ECO:0007669"/>
    <property type="project" value="UniProtKB-SubCell"/>
</dbReference>
<evidence type="ECO:0000313" key="9">
    <source>
        <dbReference type="Proteomes" id="UP000478463"/>
    </source>
</evidence>
<name>A0A6L7IS11_9ACTN</name>
<dbReference type="InterPro" id="IPR036280">
    <property type="entry name" value="Multihaem_cyt_sf"/>
</dbReference>
<accession>A0A6L7IS11</accession>
<comment type="subcellular location">
    <subcellularLocation>
        <location evidence="1">Cell envelope</location>
    </subcellularLocation>
</comment>
<organism evidence="8 9">
    <name type="scientific">Eggerthella guodeyinii</name>
    <dbReference type="NCBI Taxonomy" id="2690837"/>
    <lineage>
        <taxon>Bacteria</taxon>
        <taxon>Bacillati</taxon>
        <taxon>Actinomycetota</taxon>
        <taxon>Coriobacteriia</taxon>
        <taxon>Eggerthellales</taxon>
        <taxon>Eggerthellaceae</taxon>
        <taxon>Eggerthella</taxon>
    </lineage>
</organism>
<protein>
    <submittedName>
        <fullName evidence="8">Cytochrome c3 family protein</fullName>
    </submittedName>
</protein>
<evidence type="ECO:0000256" key="2">
    <source>
        <dbReference type="ARBA" id="ARBA00022448"/>
    </source>
</evidence>
<reference evidence="8 9" key="1">
    <citation type="submission" date="2020-10" db="EMBL/GenBank/DDBJ databases">
        <title>Eggerthella sp. nov., isolated from human feces.</title>
        <authorList>
            <person name="Yajun G."/>
        </authorList>
    </citation>
    <scope>NUCLEOTIDE SEQUENCE [LARGE SCALE GENOMIC DNA]</scope>
    <source>
        <strain evidence="8 9">HF-1101</strain>
    </source>
</reference>
<dbReference type="InterPro" id="IPR012286">
    <property type="entry name" value="Tetrahaem_cytochrome"/>
</dbReference>
<evidence type="ECO:0000313" key="8">
    <source>
        <dbReference type="EMBL" id="QOS68669.1"/>
    </source>
</evidence>
<keyword evidence="6" id="KW-0408">Iron</keyword>
<keyword evidence="2" id="KW-0813">Transport</keyword>